<dbReference type="GO" id="GO:0046872">
    <property type="term" value="F:metal ion binding"/>
    <property type="evidence" value="ECO:0007669"/>
    <property type="project" value="UniProtKB-KW"/>
</dbReference>
<accession>A0A926DJZ9</accession>
<dbReference type="InterPro" id="IPR006668">
    <property type="entry name" value="Mg_transptr_MgtE_intracell_dom"/>
</dbReference>
<evidence type="ECO:0000256" key="7">
    <source>
        <dbReference type="ARBA" id="ARBA00023136"/>
    </source>
</evidence>
<dbReference type="SUPFAM" id="SSF161093">
    <property type="entry name" value="MgtE membrane domain-like"/>
    <property type="match status" value="1"/>
</dbReference>
<protein>
    <recommendedName>
        <fullName evidence="9">Magnesium transporter MgtE</fullName>
    </recommendedName>
</protein>
<dbReference type="SMART" id="SM00924">
    <property type="entry name" value="MgtE_N"/>
    <property type="match status" value="1"/>
</dbReference>
<feature type="transmembrane region" description="Helical" evidence="9">
    <location>
        <begin position="418"/>
        <end position="440"/>
    </location>
</feature>
<keyword evidence="9" id="KW-1003">Cell membrane</keyword>
<dbReference type="InterPro" id="IPR038076">
    <property type="entry name" value="MgtE_N_sf"/>
</dbReference>
<evidence type="ECO:0000256" key="9">
    <source>
        <dbReference type="RuleBase" id="RU362011"/>
    </source>
</evidence>
<comment type="subcellular location">
    <subcellularLocation>
        <location evidence="9">Cell membrane</location>
        <topology evidence="9">Multi-pass membrane protein</topology>
    </subcellularLocation>
    <subcellularLocation>
        <location evidence="1">Membrane</location>
        <topology evidence="1">Multi-pass membrane protein</topology>
    </subcellularLocation>
</comment>
<reference evidence="11" key="1">
    <citation type="submission" date="2020-08" db="EMBL/GenBank/DDBJ databases">
        <title>Genome public.</title>
        <authorList>
            <person name="Liu C."/>
            <person name="Sun Q."/>
        </authorList>
    </citation>
    <scope>NUCLEOTIDE SEQUENCE</scope>
    <source>
        <strain evidence="11">NSJ-63</strain>
    </source>
</reference>
<dbReference type="Pfam" id="PF03448">
    <property type="entry name" value="MgtE_N"/>
    <property type="match status" value="1"/>
</dbReference>
<dbReference type="InterPro" id="IPR046342">
    <property type="entry name" value="CBS_dom_sf"/>
</dbReference>
<dbReference type="Pfam" id="PF01769">
    <property type="entry name" value="MgtE"/>
    <property type="match status" value="1"/>
</dbReference>
<keyword evidence="7 9" id="KW-0472">Membrane</keyword>
<dbReference type="InterPro" id="IPR000644">
    <property type="entry name" value="CBS_dom"/>
</dbReference>
<keyword evidence="8" id="KW-0129">CBS domain</keyword>
<keyword evidence="12" id="KW-1185">Reference proteome</keyword>
<keyword evidence="9" id="KW-0479">Metal-binding</keyword>
<dbReference type="Proteomes" id="UP000617951">
    <property type="component" value="Unassembled WGS sequence"/>
</dbReference>
<feature type="transmembrane region" description="Helical" evidence="9">
    <location>
        <begin position="383"/>
        <end position="406"/>
    </location>
</feature>
<comment type="caution">
    <text evidence="11">The sequence shown here is derived from an EMBL/GenBank/DDBJ whole genome shotgun (WGS) entry which is preliminary data.</text>
</comment>
<dbReference type="GO" id="GO:0005886">
    <property type="term" value="C:plasma membrane"/>
    <property type="evidence" value="ECO:0007669"/>
    <property type="project" value="UniProtKB-SubCell"/>
</dbReference>
<dbReference type="RefSeq" id="WP_249280382.1">
    <property type="nucleotide sequence ID" value="NZ_JACRSS010000003.1"/>
</dbReference>
<dbReference type="InterPro" id="IPR006669">
    <property type="entry name" value="MgtE_transporter"/>
</dbReference>
<dbReference type="InterPro" id="IPR036739">
    <property type="entry name" value="SLC41_membr_dom_sf"/>
</dbReference>
<dbReference type="EMBL" id="JACRSS010000003">
    <property type="protein sequence ID" value="MBC8538664.1"/>
    <property type="molecule type" value="Genomic_DNA"/>
</dbReference>
<dbReference type="PROSITE" id="PS51371">
    <property type="entry name" value="CBS"/>
    <property type="match status" value="1"/>
</dbReference>
<comment type="similarity">
    <text evidence="2 9">Belongs to the SLC41A transporter family.</text>
</comment>
<gene>
    <name evidence="11" type="primary">mgtE</name>
    <name evidence="11" type="ORF">H8693_06920</name>
</gene>
<evidence type="ECO:0000256" key="3">
    <source>
        <dbReference type="ARBA" id="ARBA00022448"/>
    </source>
</evidence>
<dbReference type="Gene3D" id="1.10.357.20">
    <property type="entry name" value="SLC41 divalent cation transporters, integral membrane domain"/>
    <property type="match status" value="1"/>
</dbReference>
<sequence>MERQFADLMQLLEERRFAALRDALQEENEIDIADFLESLDAEEAAVVFRMLKKEMAAEVFSNLSADTQKVIVDSITDQEIVGIIEDLYVDDAVDALEELPANVVKRILKNAKPETRNLINQFLKYEENTAGSIMTAEFVDLKRGMTVAEAIAHIRRTGEDRETIYTCYVTGPSRVLEGVVTVKELLLSRDDQRIEEIMDDDVICVTTTEDREEVARTLAKYNLLSLPVVDQENRLVGIVTIDDAVEVMEQEATEDFEKMAAMSPSEKPYLKTGVFTMARKRFMWLLVLMVSGMITGGILGQYEAAFASMPLLVTFIPMLTDTGGNAGSQSSTLVIRGMALSEISTKDLFAVMWKEIRVSLIVGIGLGAVNFVRLILTYPGNEMVALTVTLALVATVLIAKTIGGALPILAKFLKADPAIMAAPLITTIVDALSLIIYFTIASHLLPI</sequence>
<evidence type="ECO:0000256" key="8">
    <source>
        <dbReference type="PROSITE-ProRule" id="PRU00703"/>
    </source>
</evidence>
<dbReference type="PANTHER" id="PTHR43773">
    <property type="entry name" value="MAGNESIUM TRANSPORTER MGTE"/>
    <property type="match status" value="1"/>
</dbReference>
<evidence type="ECO:0000256" key="5">
    <source>
        <dbReference type="ARBA" id="ARBA00022842"/>
    </source>
</evidence>
<keyword evidence="3 9" id="KW-0813">Transport</keyword>
<dbReference type="AlphaFoldDB" id="A0A926DJZ9"/>
<proteinExistence type="inferred from homology"/>
<feature type="transmembrane region" description="Helical" evidence="9">
    <location>
        <begin position="356"/>
        <end position="376"/>
    </location>
</feature>
<name>A0A926DJZ9_9FIRM</name>
<dbReference type="PANTHER" id="PTHR43773:SF1">
    <property type="entry name" value="MAGNESIUM TRANSPORTER MGTE"/>
    <property type="match status" value="1"/>
</dbReference>
<dbReference type="Pfam" id="PF00571">
    <property type="entry name" value="CBS"/>
    <property type="match status" value="1"/>
</dbReference>
<dbReference type="NCBIfam" id="TIGR00400">
    <property type="entry name" value="mgtE"/>
    <property type="match status" value="1"/>
</dbReference>
<dbReference type="CDD" id="cd04606">
    <property type="entry name" value="CBS_pair_Mg_transporter"/>
    <property type="match status" value="1"/>
</dbReference>
<evidence type="ECO:0000256" key="2">
    <source>
        <dbReference type="ARBA" id="ARBA00009749"/>
    </source>
</evidence>
<evidence type="ECO:0000313" key="12">
    <source>
        <dbReference type="Proteomes" id="UP000617951"/>
    </source>
</evidence>
<keyword evidence="4 9" id="KW-0812">Transmembrane</keyword>
<keyword evidence="5 9" id="KW-0460">Magnesium</keyword>
<dbReference type="SUPFAM" id="SSF54631">
    <property type="entry name" value="CBS-domain pair"/>
    <property type="match status" value="1"/>
</dbReference>
<dbReference type="SMART" id="SM00116">
    <property type="entry name" value="CBS"/>
    <property type="match status" value="2"/>
</dbReference>
<evidence type="ECO:0000256" key="6">
    <source>
        <dbReference type="ARBA" id="ARBA00022989"/>
    </source>
</evidence>
<evidence type="ECO:0000259" key="10">
    <source>
        <dbReference type="PROSITE" id="PS51371"/>
    </source>
</evidence>
<dbReference type="InterPro" id="IPR006667">
    <property type="entry name" value="SLC41_membr_dom"/>
</dbReference>
<dbReference type="SUPFAM" id="SSF158791">
    <property type="entry name" value="MgtE N-terminal domain-like"/>
    <property type="match status" value="1"/>
</dbReference>
<dbReference type="Gene3D" id="1.25.60.10">
    <property type="entry name" value="MgtE N-terminal domain-like"/>
    <property type="match status" value="1"/>
</dbReference>
<comment type="subunit">
    <text evidence="9">Homodimer.</text>
</comment>
<keyword evidence="6 9" id="KW-1133">Transmembrane helix</keyword>
<evidence type="ECO:0000313" key="11">
    <source>
        <dbReference type="EMBL" id="MBC8538664.1"/>
    </source>
</evidence>
<dbReference type="Gene3D" id="3.10.580.10">
    <property type="entry name" value="CBS-domain"/>
    <property type="match status" value="1"/>
</dbReference>
<feature type="transmembrane region" description="Helical" evidence="9">
    <location>
        <begin position="282"/>
        <end position="302"/>
    </location>
</feature>
<comment type="caution">
    <text evidence="9">Lacks conserved residue(s) required for the propagation of feature annotation.</text>
</comment>
<evidence type="ECO:0000256" key="1">
    <source>
        <dbReference type="ARBA" id="ARBA00004141"/>
    </source>
</evidence>
<feature type="domain" description="CBS" evidence="10">
    <location>
        <begin position="198"/>
        <end position="254"/>
    </location>
</feature>
<organism evidence="11 12">
    <name type="scientific">Guopingia tenuis</name>
    <dbReference type="NCBI Taxonomy" id="2763656"/>
    <lineage>
        <taxon>Bacteria</taxon>
        <taxon>Bacillati</taxon>
        <taxon>Bacillota</taxon>
        <taxon>Clostridia</taxon>
        <taxon>Christensenellales</taxon>
        <taxon>Christensenellaceae</taxon>
        <taxon>Guopingia</taxon>
    </lineage>
</organism>
<evidence type="ECO:0000256" key="4">
    <source>
        <dbReference type="ARBA" id="ARBA00022692"/>
    </source>
</evidence>
<dbReference type="GO" id="GO:0015095">
    <property type="term" value="F:magnesium ion transmembrane transporter activity"/>
    <property type="evidence" value="ECO:0007669"/>
    <property type="project" value="UniProtKB-UniRule"/>
</dbReference>
<comment type="function">
    <text evidence="9">Acts as a magnesium transporter.</text>
</comment>